<protein>
    <recommendedName>
        <fullName evidence="1">BSD domain-containing protein</fullName>
    </recommendedName>
</protein>
<evidence type="ECO:0000259" key="1">
    <source>
        <dbReference type="Pfam" id="PF03909"/>
    </source>
</evidence>
<dbReference type="Proteomes" id="UP001190700">
    <property type="component" value="Unassembled WGS sequence"/>
</dbReference>
<dbReference type="AlphaFoldDB" id="A0AAE0L5Q9"/>
<evidence type="ECO:0000313" key="2">
    <source>
        <dbReference type="EMBL" id="KAK3273123.1"/>
    </source>
</evidence>
<name>A0AAE0L5Q9_9CHLO</name>
<sequence length="228" mass="24947">MEWGSLWNQAKAAASTLAEEGAKIASEGAEIALQRAEKAKELAASKAHALAEEIKEKGLEKIISDQAIPSDEELLEVGLTEEVFEFVCCLTPETFANFPDQISANDDHFVLTGFQEEHCRLVLRLSPEVVKLRYTLVPLHMTDGRFWSVRLLSSSCACLTAASGRWSPRLTFGVFDGGYLVSRRHIFDLAGVCDGRVVQVTLFQSVTLLGVFDSAQSGVTLLVSRLLA</sequence>
<dbReference type="Pfam" id="PF03909">
    <property type="entry name" value="BSD"/>
    <property type="match status" value="1"/>
</dbReference>
<feature type="domain" description="BSD" evidence="1">
    <location>
        <begin position="106"/>
        <end position="152"/>
    </location>
</feature>
<dbReference type="EMBL" id="LGRX02008633">
    <property type="protein sequence ID" value="KAK3273123.1"/>
    <property type="molecule type" value="Genomic_DNA"/>
</dbReference>
<reference evidence="2 3" key="1">
    <citation type="journal article" date="2015" name="Genome Biol. Evol.">
        <title>Comparative Genomics of a Bacterivorous Green Alga Reveals Evolutionary Causalities and Consequences of Phago-Mixotrophic Mode of Nutrition.</title>
        <authorList>
            <person name="Burns J.A."/>
            <person name="Paasch A."/>
            <person name="Narechania A."/>
            <person name="Kim E."/>
        </authorList>
    </citation>
    <scope>NUCLEOTIDE SEQUENCE [LARGE SCALE GENOMIC DNA]</scope>
    <source>
        <strain evidence="2 3">PLY_AMNH</strain>
    </source>
</reference>
<accession>A0AAE0L5Q9</accession>
<dbReference type="InterPro" id="IPR035925">
    <property type="entry name" value="BSD_dom_sf"/>
</dbReference>
<comment type="caution">
    <text evidence="2">The sequence shown here is derived from an EMBL/GenBank/DDBJ whole genome shotgun (WGS) entry which is preliminary data.</text>
</comment>
<organism evidence="2 3">
    <name type="scientific">Cymbomonas tetramitiformis</name>
    <dbReference type="NCBI Taxonomy" id="36881"/>
    <lineage>
        <taxon>Eukaryota</taxon>
        <taxon>Viridiplantae</taxon>
        <taxon>Chlorophyta</taxon>
        <taxon>Pyramimonadophyceae</taxon>
        <taxon>Pyramimonadales</taxon>
        <taxon>Pyramimonadaceae</taxon>
        <taxon>Cymbomonas</taxon>
    </lineage>
</organism>
<dbReference type="PANTHER" id="PTHR31923:SF1">
    <property type="entry name" value="BSD DOMAIN-CONTAINING PROTEIN"/>
    <property type="match status" value="1"/>
</dbReference>
<evidence type="ECO:0000313" key="3">
    <source>
        <dbReference type="Proteomes" id="UP001190700"/>
    </source>
</evidence>
<dbReference type="InterPro" id="IPR005607">
    <property type="entry name" value="BSD_dom"/>
</dbReference>
<dbReference type="PANTHER" id="PTHR31923">
    <property type="entry name" value="BSD DOMAIN-CONTAINING PROTEIN"/>
    <property type="match status" value="1"/>
</dbReference>
<dbReference type="SUPFAM" id="SSF140383">
    <property type="entry name" value="BSD domain-like"/>
    <property type="match status" value="1"/>
</dbReference>
<gene>
    <name evidence="2" type="ORF">CYMTET_18622</name>
</gene>
<proteinExistence type="predicted"/>
<keyword evidence="3" id="KW-1185">Reference proteome</keyword>